<dbReference type="VEuPathDB" id="FungiDB:FOZG_00570"/>
<protein>
    <submittedName>
        <fullName evidence="2">Uncharacterized protein</fullName>
    </submittedName>
</protein>
<dbReference type="VEuPathDB" id="FungiDB:FOIG_00388"/>
<sequence>MPPFAGSVDKDEAVPMAGNPPSESLAGIEEAAPLYLEYITSESTRNDLLSIMPGNNLTTYAFCAVAEGVFQDPCHDSIVPRYLIWSYFEAESDAAKLEILEAITDYFQDPAPGKSRETFIVSPFDDNINFLVRYRAHSHGWSLTILGPSDLIRDVPAWLVHLLDRIFDIMRLRIPYFEPKGFRWRFVHFGTDPSNTLFPLMFPRTEEVRSDCFWEFAGKESRSQLYGDGLNLVDCSESMLEDQFAGDEGEGSQVQPRSRDRSRSPPSLRRSSRLKRRRINYSEVSDINVDLRAKSSHDDKDDLHSDGEQESHLTSVEQSETVEFSSPEDAVPDAYGKAPVKTRSTPLVPAFTEADLVFPLTQPDELKLAVLCAALIQVAQLQTLRLSGSWSLRSLGASPSATIKVYILLKPAASCMNLMKMLSLGARLCWDQTGRGSEVHRLSKASNHRKGGLLASRMWIQVPTADA</sequence>
<evidence type="ECO:0000313" key="2">
    <source>
        <dbReference type="EMBL" id="SCO80197.1"/>
    </source>
</evidence>
<evidence type="ECO:0000256" key="1">
    <source>
        <dbReference type="SAM" id="MobiDB-lite"/>
    </source>
</evidence>
<accession>A0A2H3SUU6</accession>
<dbReference type="EMBL" id="FMJY01000002">
    <property type="protein sequence ID" value="SCO80197.1"/>
    <property type="molecule type" value="Genomic_DNA"/>
</dbReference>
<reference evidence="3" key="1">
    <citation type="submission" date="2016-09" db="EMBL/GenBank/DDBJ databases">
        <authorList>
            <person name="Guldener U."/>
        </authorList>
    </citation>
    <scope>NUCLEOTIDE SEQUENCE [LARGE SCALE GENOMIC DNA]</scope>
    <source>
        <strain evidence="3">V64-1</strain>
    </source>
</reference>
<dbReference type="OrthoDB" id="5100771at2759"/>
<organism evidence="2 3">
    <name type="scientific">Fusarium oxysporum</name>
    <name type="common">Fusarium vascular wilt</name>
    <dbReference type="NCBI Taxonomy" id="5507"/>
    <lineage>
        <taxon>Eukaryota</taxon>
        <taxon>Fungi</taxon>
        <taxon>Dikarya</taxon>
        <taxon>Ascomycota</taxon>
        <taxon>Pezizomycotina</taxon>
        <taxon>Sordariomycetes</taxon>
        <taxon>Hypocreomycetidae</taxon>
        <taxon>Hypocreales</taxon>
        <taxon>Nectriaceae</taxon>
        <taxon>Fusarium</taxon>
        <taxon>Fusarium oxysporum species complex</taxon>
    </lineage>
</organism>
<evidence type="ECO:0000313" key="3">
    <source>
        <dbReference type="Proteomes" id="UP000219369"/>
    </source>
</evidence>
<name>A0A2H3SUU6_FUSOX</name>
<dbReference type="VEuPathDB" id="FungiDB:HZS61_000371"/>
<dbReference type="AlphaFoldDB" id="A0A2H3SUU6"/>
<dbReference type="Proteomes" id="UP000219369">
    <property type="component" value="Unassembled WGS sequence"/>
</dbReference>
<feature type="compositionally biased region" description="Polar residues" evidence="1">
    <location>
        <begin position="312"/>
        <end position="324"/>
    </location>
</feature>
<feature type="region of interest" description="Disordered" evidence="1">
    <location>
        <begin position="1"/>
        <end position="24"/>
    </location>
</feature>
<proteinExistence type="predicted"/>
<feature type="region of interest" description="Disordered" evidence="1">
    <location>
        <begin position="290"/>
        <end position="339"/>
    </location>
</feature>
<feature type="region of interest" description="Disordered" evidence="1">
    <location>
        <begin position="243"/>
        <end position="275"/>
    </location>
</feature>
<feature type="compositionally biased region" description="Basic and acidic residues" evidence="1">
    <location>
        <begin position="290"/>
        <end position="311"/>
    </location>
</feature>
<gene>
    <name evidence="2" type="ORF">FRV6_04410</name>
</gene>